<sequence length="59" mass="6189">MSVDARARRAARHDGDGAGQTITGPGAGTARRARADVRWRLATRRRSAAASPERATTGS</sequence>
<keyword evidence="3" id="KW-1185">Reference proteome</keyword>
<proteinExistence type="predicted"/>
<dbReference type="Proteomes" id="UP000318212">
    <property type="component" value="Unassembled WGS sequence"/>
</dbReference>
<organism evidence="2 3">
    <name type="scientific">Marilutibacter aestuarii</name>
    <dbReference type="NCBI Taxonomy" id="1706195"/>
    <lineage>
        <taxon>Bacteria</taxon>
        <taxon>Pseudomonadati</taxon>
        <taxon>Pseudomonadota</taxon>
        <taxon>Gammaproteobacteria</taxon>
        <taxon>Lysobacterales</taxon>
        <taxon>Lysobacteraceae</taxon>
        <taxon>Marilutibacter</taxon>
    </lineage>
</organism>
<feature type="compositionally biased region" description="Low complexity" evidence="1">
    <location>
        <begin position="19"/>
        <end position="30"/>
    </location>
</feature>
<evidence type="ECO:0000313" key="2">
    <source>
        <dbReference type="EMBL" id="TQD39925.1"/>
    </source>
</evidence>
<feature type="compositionally biased region" description="Low complexity" evidence="1">
    <location>
        <begin position="48"/>
        <end position="59"/>
    </location>
</feature>
<comment type="caution">
    <text evidence="2">The sequence shown here is derived from an EMBL/GenBank/DDBJ whole genome shotgun (WGS) entry which is preliminary data.</text>
</comment>
<protein>
    <submittedName>
        <fullName evidence="2">Uncharacterized protein</fullName>
    </submittedName>
</protein>
<dbReference type="AlphaFoldDB" id="A0A507ZYU8"/>
<dbReference type="EMBL" id="VICE01000145">
    <property type="protein sequence ID" value="TQD39925.1"/>
    <property type="molecule type" value="Genomic_DNA"/>
</dbReference>
<reference evidence="2 3" key="1">
    <citation type="submission" date="2019-06" db="EMBL/GenBank/DDBJ databases">
        <title>Lysobacter alkalisoli sp. nov. isolated from saline soil.</title>
        <authorList>
            <person name="Sun J.-Q."/>
            <person name="Xu L."/>
        </authorList>
    </citation>
    <scope>NUCLEOTIDE SEQUENCE [LARGE SCALE GENOMIC DNA]</scope>
    <source>
        <strain evidence="2 3">JCM 31130</strain>
    </source>
</reference>
<gene>
    <name evidence="2" type="ORF">FKV25_14915</name>
</gene>
<accession>A0A507ZYU8</accession>
<name>A0A507ZYU8_9GAMM</name>
<evidence type="ECO:0000313" key="3">
    <source>
        <dbReference type="Proteomes" id="UP000318212"/>
    </source>
</evidence>
<feature type="region of interest" description="Disordered" evidence="1">
    <location>
        <begin position="1"/>
        <end position="59"/>
    </location>
</feature>
<evidence type="ECO:0000256" key="1">
    <source>
        <dbReference type="SAM" id="MobiDB-lite"/>
    </source>
</evidence>